<evidence type="ECO:0000313" key="3">
    <source>
        <dbReference type="WBParaSite" id="Minc3s01094g20662"/>
    </source>
</evidence>
<feature type="region of interest" description="Disordered" evidence="1">
    <location>
        <begin position="572"/>
        <end position="606"/>
    </location>
</feature>
<proteinExistence type="predicted"/>
<feature type="compositionally biased region" description="Low complexity" evidence="1">
    <location>
        <begin position="574"/>
        <end position="592"/>
    </location>
</feature>
<keyword evidence="2" id="KW-1185">Reference proteome</keyword>
<feature type="compositionally biased region" description="Basic and acidic residues" evidence="1">
    <location>
        <begin position="218"/>
        <end position="243"/>
    </location>
</feature>
<organism evidence="2 3">
    <name type="scientific">Meloidogyne incognita</name>
    <name type="common">Southern root-knot nematode worm</name>
    <name type="synonym">Oxyuris incognita</name>
    <dbReference type="NCBI Taxonomy" id="6306"/>
    <lineage>
        <taxon>Eukaryota</taxon>
        <taxon>Metazoa</taxon>
        <taxon>Ecdysozoa</taxon>
        <taxon>Nematoda</taxon>
        <taxon>Chromadorea</taxon>
        <taxon>Rhabditida</taxon>
        <taxon>Tylenchina</taxon>
        <taxon>Tylenchomorpha</taxon>
        <taxon>Tylenchoidea</taxon>
        <taxon>Meloidogynidae</taxon>
        <taxon>Meloidogyninae</taxon>
        <taxon>Meloidogyne</taxon>
        <taxon>Meloidogyne incognita group</taxon>
    </lineage>
</organism>
<feature type="region of interest" description="Disordered" evidence="1">
    <location>
        <begin position="218"/>
        <end position="246"/>
    </location>
</feature>
<accession>A0A914M7M2</accession>
<feature type="compositionally biased region" description="Polar residues" evidence="1">
    <location>
        <begin position="705"/>
        <end position="726"/>
    </location>
</feature>
<protein>
    <submittedName>
        <fullName evidence="3">LsmAD domain-containing protein</fullName>
    </submittedName>
</protein>
<dbReference type="Proteomes" id="UP000887563">
    <property type="component" value="Unplaced"/>
</dbReference>
<dbReference type="WBParaSite" id="Minc3s01094g20662">
    <property type="protein sequence ID" value="Minc3s01094g20662"/>
    <property type="gene ID" value="Minc3s01094g20662"/>
</dbReference>
<feature type="compositionally biased region" description="Pro residues" evidence="1">
    <location>
        <begin position="684"/>
        <end position="700"/>
    </location>
</feature>
<feature type="region of interest" description="Disordered" evidence="1">
    <location>
        <begin position="267"/>
        <end position="373"/>
    </location>
</feature>
<feature type="compositionally biased region" description="Basic and acidic residues" evidence="1">
    <location>
        <begin position="285"/>
        <end position="303"/>
    </location>
</feature>
<evidence type="ECO:0000313" key="2">
    <source>
        <dbReference type="Proteomes" id="UP000887563"/>
    </source>
</evidence>
<dbReference type="AlphaFoldDB" id="A0A914M7M2"/>
<feature type="compositionally biased region" description="Basic and acidic residues" evidence="1">
    <location>
        <begin position="348"/>
        <end position="358"/>
    </location>
</feature>
<name>A0A914M7M2_MELIC</name>
<evidence type="ECO:0000256" key="1">
    <source>
        <dbReference type="SAM" id="MobiDB-lite"/>
    </source>
</evidence>
<feature type="region of interest" description="Disordered" evidence="1">
    <location>
        <begin position="683"/>
        <end position="732"/>
    </location>
</feature>
<reference evidence="3" key="1">
    <citation type="submission" date="2022-11" db="UniProtKB">
        <authorList>
            <consortium name="WormBaseParasite"/>
        </authorList>
    </citation>
    <scope>IDENTIFICATION</scope>
</reference>
<sequence>MSLKDHADKMVGTQVFVEDEYGDIFKGLLRGFSAVDQLEVELVSVYKVIFVSESKFSLTRLGKNETMKVVATRISGDSEPGNARTFRTDSKIAATKNLNNGGNEHLDMSDTELDLQEWEDDGCGEYGAIESINCVVDELDSLGGWSVTDMFQANKDKCVGNGTVFDESEFSNVGIGEHSKEVLEKAQALAQQISMNPASRHNAQLENDDEERDLDAATKFDANEKSQRGGGKLNDERKQRQVMDKVSLSATKMIEYKKDDGKYEKKPFTSEKKIHSQKVMTSELNDVRKGGNKKFEKEKKVDAIDVSPPPEPLPPQNVKAPTPIQSRKNSGGGRASVDRAVSVQSSEQGDKGERKFKLDLNAPSFVPSSKPSTKVAESTTIINTNNNNNNNVSSAPTPMISNNSLVVYNNNTIGTTTSTNNLATIATNFGNNFMTNQVATFVPVPAASLQQFQYAQLPHQPPIAQAQIPLTHQPMLTNHNLSQSPSVQPQQQHVQQVTIPATVHQQQHIFQQQQQAAGFYASTGTDATNLSGYVLNWGATAGNNFMANQVTTFAPVPAASLQQFQYAQLPHQPPIAQTQPPPTHHTMPPNHTLSRSPSVQAQQQHVQQVTIPATVHQQHLFQQQQQAAGFYASTGTDATNLSGYVLNWGAPAGNNFMTNQVATFVPIPAAALQQFQYAQLQHQPPIPHSQPPLPHQPPPTHTLSRSSSVQPQQHAQQTNMQVATAHQPQQQQRYFQIKYPN</sequence>